<keyword evidence="2" id="KW-1185">Reference proteome</keyword>
<protein>
    <submittedName>
        <fullName evidence="1">Uncharacterized protein</fullName>
    </submittedName>
</protein>
<dbReference type="STRING" id="1348624.GCA_001591545_00125"/>
<reference evidence="1 2" key="1">
    <citation type="submission" date="2018-06" db="EMBL/GenBank/DDBJ databases">
        <authorList>
            <consortium name="Pathogen Informatics"/>
            <person name="Doyle S."/>
        </authorList>
    </citation>
    <scope>NUCLEOTIDE SEQUENCE [LARGE SCALE GENOMIC DNA]</scope>
    <source>
        <strain evidence="1 2">NCTC4824</strain>
    </source>
</reference>
<gene>
    <name evidence="1" type="ORF">NCTC4824_01026</name>
</gene>
<dbReference type="EMBL" id="LS483476">
    <property type="protein sequence ID" value="SQI53673.1"/>
    <property type="molecule type" value="Genomic_DNA"/>
</dbReference>
<proteinExistence type="predicted"/>
<evidence type="ECO:0000313" key="2">
    <source>
        <dbReference type="Proteomes" id="UP000249134"/>
    </source>
</evidence>
<organism evidence="1 2">
    <name type="scientific">Lederbergia lenta</name>
    <name type="common">Bacillus lentus</name>
    <dbReference type="NCBI Taxonomy" id="1467"/>
    <lineage>
        <taxon>Bacteria</taxon>
        <taxon>Bacillati</taxon>
        <taxon>Bacillota</taxon>
        <taxon>Bacilli</taxon>
        <taxon>Bacillales</taxon>
        <taxon>Bacillaceae</taxon>
        <taxon>Lederbergia</taxon>
    </lineage>
</organism>
<dbReference type="Proteomes" id="UP000249134">
    <property type="component" value="Chromosome 1"/>
</dbReference>
<evidence type="ECO:0000313" key="1">
    <source>
        <dbReference type="EMBL" id="SQI53673.1"/>
    </source>
</evidence>
<dbReference type="KEGG" id="blen:NCTC4824_01026"/>
<sequence length="118" mass="13954">MRRCRKLYIRDYEQEAEDELDNKGCRCAPSAKDKCSCNPCECDYYNMNKYYSHIEINFPINNPRISIIPTVNRYFYISENDIHLVNQEIISTNKFTNDEGNITSNFTILKPNGYVNIY</sequence>
<dbReference type="RefSeq" id="WP_066135971.1">
    <property type="nucleotide sequence ID" value="NZ_JAMATI010000002.1"/>
</dbReference>
<name>A0A2X4VRQ9_LEDLE</name>
<dbReference type="AlphaFoldDB" id="A0A2X4VRQ9"/>
<accession>A0A2X4VRQ9</accession>